<dbReference type="InterPro" id="IPR012309">
    <property type="entry name" value="DNA_ligase_ATP-dep_C"/>
</dbReference>
<dbReference type="PANTHER" id="PTHR45674">
    <property type="entry name" value="DNA LIGASE 1/3 FAMILY MEMBER"/>
    <property type="match status" value="1"/>
</dbReference>
<keyword evidence="3 6" id="KW-0436">Ligase</keyword>
<dbReference type="Gene3D" id="3.30.470.30">
    <property type="entry name" value="DNA ligase/mRNA capping enzyme"/>
    <property type="match status" value="1"/>
</dbReference>
<dbReference type="PROSITE" id="PS50160">
    <property type="entry name" value="DNA_LIGASE_A3"/>
    <property type="match status" value="1"/>
</dbReference>
<dbReference type="EMBL" id="FSRA01000001">
    <property type="protein sequence ID" value="SIN77770.1"/>
    <property type="molecule type" value="Genomic_DNA"/>
</dbReference>
<comment type="similarity">
    <text evidence="1">Belongs to the ATP-dependent DNA ligase family.</text>
</comment>
<evidence type="ECO:0000259" key="5">
    <source>
        <dbReference type="PROSITE" id="PS50160"/>
    </source>
</evidence>
<organism evidence="6 7">
    <name type="scientific">Chitinophaga niabensis</name>
    <dbReference type="NCBI Taxonomy" id="536979"/>
    <lineage>
        <taxon>Bacteria</taxon>
        <taxon>Pseudomonadati</taxon>
        <taxon>Bacteroidota</taxon>
        <taxon>Chitinophagia</taxon>
        <taxon>Chitinophagales</taxon>
        <taxon>Chitinophagaceae</taxon>
        <taxon>Chitinophaga</taxon>
    </lineage>
</organism>
<proteinExistence type="inferred from homology"/>
<keyword evidence="7" id="KW-1185">Reference proteome</keyword>
<evidence type="ECO:0000256" key="2">
    <source>
        <dbReference type="ARBA" id="ARBA00012727"/>
    </source>
</evidence>
<dbReference type="InterPro" id="IPR012310">
    <property type="entry name" value="DNA_ligase_ATP-dep_cent"/>
</dbReference>
<evidence type="ECO:0000313" key="6">
    <source>
        <dbReference type="EMBL" id="SIN77770.1"/>
    </source>
</evidence>
<dbReference type="SUPFAM" id="SSF56091">
    <property type="entry name" value="DNA ligase/mRNA capping enzyme, catalytic domain"/>
    <property type="match status" value="1"/>
</dbReference>
<dbReference type="GO" id="GO:0005524">
    <property type="term" value="F:ATP binding"/>
    <property type="evidence" value="ECO:0007669"/>
    <property type="project" value="InterPro"/>
</dbReference>
<dbReference type="Proteomes" id="UP000185003">
    <property type="component" value="Unassembled WGS sequence"/>
</dbReference>
<evidence type="ECO:0000256" key="3">
    <source>
        <dbReference type="ARBA" id="ARBA00022598"/>
    </source>
</evidence>
<sequence>MAKRKNKEGGHIEPMLCTLVNAPVDSTEYLYEQKWDGYRIISIVEAGKIVMRSRSGLDYTAKYPLIAEALLKLGHDLVIDGEVVVFNDGKPDFDSLQLYNGKRTPISYCVFDLLELDGTDIKDLPLAQRKELLSALVGKSRTLKYSKSYSNGPQLYAKALAENLEGIVGKKKDSPYLPGNRSNLWIKIPTRKRQEFVIGGWAESDKVRSFKSLLFGAYENGKFTWIGRSGGGYKHSEMPGILAKLQAIETEKSPFVNQVLDTKGAKTHWVKPQLVANFEFATWTKSGRIRKPATFLGFRKDKKAKDVVREVPKTASQIDKGA</sequence>
<dbReference type="CDD" id="cd07971">
    <property type="entry name" value="OBF_DNA_ligase_LigD"/>
    <property type="match status" value="1"/>
</dbReference>
<evidence type="ECO:0000313" key="7">
    <source>
        <dbReference type="Proteomes" id="UP000185003"/>
    </source>
</evidence>
<dbReference type="InterPro" id="IPR012340">
    <property type="entry name" value="NA-bd_OB-fold"/>
</dbReference>
<dbReference type="SUPFAM" id="SSF50249">
    <property type="entry name" value="Nucleic acid-binding proteins"/>
    <property type="match status" value="1"/>
</dbReference>
<dbReference type="Gene3D" id="3.30.1490.70">
    <property type="match status" value="1"/>
</dbReference>
<gene>
    <name evidence="6" type="ORF">SAMN04488055_1287</name>
</gene>
<dbReference type="CDD" id="cd07906">
    <property type="entry name" value="Adenylation_DNA_ligase_LigD_LigC"/>
    <property type="match status" value="1"/>
</dbReference>
<dbReference type="Pfam" id="PF01068">
    <property type="entry name" value="DNA_ligase_A_M"/>
    <property type="match status" value="1"/>
</dbReference>
<comment type="catalytic activity">
    <reaction evidence="4">
        <text>ATP + (deoxyribonucleotide)n-3'-hydroxyl + 5'-phospho-(deoxyribonucleotide)m = (deoxyribonucleotide)n+m + AMP + diphosphate.</text>
        <dbReference type="EC" id="6.5.1.1"/>
    </reaction>
</comment>
<evidence type="ECO:0000256" key="4">
    <source>
        <dbReference type="ARBA" id="ARBA00034003"/>
    </source>
</evidence>
<dbReference type="PANTHER" id="PTHR45674:SF4">
    <property type="entry name" value="DNA LIGASE 1"/>
    <property type="match status" value="1"/>
</dbReference>
<feature type="domain" description="ATP-dependent DNA ligase family profile" evidence="5">
    <location>
        <begin position="99"/>
        <end position="233"/>
    </location>
</feature>
<dbReference type="GO" id="GO:0006281">
    <property type="term" value="P:DNA repair"/>
    <property type="evidence" value="ECO:0007669"/>
    <property type="project" value="InterPro"/>
</dbReference>
<dbReference type="AlphaFoldDB" id="A0A1N6E409"/>
<accession>A0A1N6E409</accession>
<dbReference type="InterPro" id="IPR050191">
    <property type="entry name" value="ATP-dep_DNA_ligase"/>
</dbReference>
<dbReference type="RefSeq" id="WP_074238442.1">
    <property type="nucleotide sequence ID" value="NZ_FSRA01000001.1"/>
</dbReference>
<evidence type="ECO:0000256" key="1">
    <source>
        <dbReference type="ARBA" id="ARBA00007572"/>
    </source>
</evidence>
<dbReference type="GO" id="GO:0006310">
    <property type="term" value="P:DNA recombination"/>
    <property type="evidence" value="ECO:0007669"/>
    <property type="project" value="InterPro"/>
</dbReference>
<reference evidence="7" key="1">
    <citation type="submission" date="2016-11" db="EMBL/GenBank/DDBJ databases">
        <authorList>
            <person name="Varghese N."/>
            <person name="Submissions S."/>
        </authorList>
    </citation>
    <scope>NUCLEOTIDE SEQUENCE [LARGE SCALE GENOMIC DNA]</scope>
    <source>
        <strain evidence="7">DSM 24787</strain>
    </source>
</reference>
<dbReference type="GO" id="GO:0003910">
    <property type="term" value="F:DNA ligase (ATP) activity"/>
    <property type="evidence" value="ECO:0007669"/>
    <property type="project" value="UniProtKB-EC"/>
</dbReference>
<dbReference type="Pfam" id="PF04679">
    <property type="entry name" value="DNA_ligase_A_C"/>
    <property type="match status" value="1"/>
</dbReference>
<dbReference type="STRING" id="536979.SAMN04488055_1287"/>
<name>A0A1N6E409_9BACT</name>
<dbReference type="NCBIfam" id="TIGR02779">
    <property type="entry name" value="NHEJ_ligase_lig"/>
    <property type="match status" value="1"/>
</dbReference>
<dbReference type="OrthoDB" id="9802472at2"/>
<dbReference type="EC" id="6.5.1.1" evidence="2"/>
<protein>
    <recommendedName>
        <fullName evidence="2">DNA ligase (ATP)</fullName>
        <ecNumber evidence="2">6.5.1.1</ecNumber>
    </recommendedName>
</protein>
<dbReference type="Gene3D" id="2.40.50.140">
    <property type="entry name" value="Nucleic acid-binding proteins"/>
    <property type="match status" value="1"/>
</dbReference>
<dbReference type="InterPro" id="IPR014146">
    <property type="entry name" value="LigD_ligase_dom"/>
</dbReference>